<dbReference type="Proteomes" id="UP000603453">
    <property type="component" value="Unassembled WGS sequence"/>
</dbReference>
<dbReference type="PANTHER" id="PTHR11035">
    <property type="entry name" value="VERY-LONG-CHAIN (3R)-3-HYDROXYACYL-COA DEHYDRATASE"/>
    <property type="match status" value="1"/>
</dbReference>
<keyword evidence="11 14" id="KW-0275">Fatty acid biosynthesis</keyword>
<evidence type="ECO:0000256" key="11">
    <source>
        <dbReference type="ARBA" id="ARBA00023160"/>
    </source>
</evidence>
<comment type="similarity">
    <text evidence="3 14">Belongs to the very long-chain fatty acids dehydratase HACD family.</text>
</comment>
<dbReference type="GO" id="GO:0030497">
    <property type="term" value="P:fatty acid elongation"/>
    <property type="evidence" value="ECO:0007669"/>
    <property type="project" value="TreeGrafter"/>
</dbReference>
<keyword evidence="16" id="KW-1185">Reference proteome</keyword>
<keyword evidence="10 14" id="KW-0472">Membrane</keyword>
<dbReference type="GO" id="GO:0030148">
    <property type="term" value="P:sphingolipid biosynthetic process"/>
    <property type="evidence" value="ECO:0007669"/>
    <property type="project" value="TreeGrafter"/>
</dbReference>
<evidence type="ECO:0000256" key="5">
    <source>
        <dbReference type="ARBA" id="ARBA00022516"/>
    </source>
</evidence>
<keyword evidence="6 14" id="KW-0812">Transmembrane</keyword>
<evidence type="ECO:0000313" key="16">
    <source>
        <dbReference type="Proteomes" id="UP000603453"/>
    </source>
</evidence>
<accession>A0A8H7V7E9</accession>
<sequence>MSSRVESARPRPPGPKNFTEWYLLSYNQVSLLGWVWILFMTWTELSDHDWDYRGVFNMVWPSLNMVQTFAVMEVVHSMLGFVRAPVTTTAMQVASRLFLVWGVNYLVPEIHSHWSFTTMMLAWSVAEIVRYSYYALHLSSGVPGFISWVRYHFFFVLYPLGVFSELMMIYQALPYAHNVHPLYYYLLVAVALVYIPGFPVLFSHMLAQRKKYMRGDLKKKE</sequence>
<organism evidence="15 16">
    <name type="scientific">Mucor saturninus</name>
    <dbReference type="NCBI Taxonomy" id="64648"/>
    <lineage>
        <taxon>Eukaryota</taxon>
        <taxon>Fungi</taxon>
        <taxon>Fungi incertae sedis</taxon>
        <taxon>Mucoromycota</taxon>
        <taxon>Mucoromycotina</taxon>
        <taxon>Mucoromycetes</taxon>
        <taxon>Mucorales</taxon>
        <taxon>Mucorineae</taxon>
        <taxon>Mucoraceae</taxon>
        <taxon>Mucor</taxon>
    </lineage>
</organism>
<reference evidence="15" key="1">
    <citation type="submission" date="2020-12" db="EMBL/GenBank/DDBJ databases">
        <title>Metabolic potential, ecology and presence of endohyphal bacteria is reflected in genomic diversity of Mucoromycotina.</title>
        <authorList>
            <person name="Muszewska A."/>
            <person name="Okrasinska A."/>
            <person name="Steczkiewicz K."/>
            <person name="Drgas O."/>
            <person name="Orlowska M."/>
            <person name="Perlinska-Lenart U."/>
            <person name="Aleksandrzak-Piekarczyk T."/>
            <person name="Szatraj K."/>
            <person name="Zielenkiewicz U."/>
            <person name="Pilsyk S."/>
            <person name="Malc E."/>
            <person name="Mieczkowski P."/>
            <person name="Kruszewska J.S."/>
            <person name="Biernat P."/>
            <person name="Pawlowska J."/>
        </authorList>
    </citation>
    <scope>NUCLEOTIDE SEQUENCE</scope>
    <source>
        <strain evidence="15">WA0000017839</strain>
    </source>
</reference>
<dbReference type="UniPathway" id="UPA00094"/>
<keyword evidence="14" id="KW-0256">Endoplasmic reticulum</keyword>
<evidence type="ECO:0000256" key="8">
    <source>
        <dbReference type="ARBA" id="ARBA00022989"/>
    </source>
</evidence>
<feature type="transmembrane region" description="Helical" evidence="14">
    <location>
        <begin position="62"/>
        <end position="82"/>
    </location>
</feature>
<evidence type="ECO:0000256" key="14">
    <source>
        <dbReference type="RuleBase" id="RU363109"/>
    </source>
</evidence>
<feature type="transmembrane region" description="Helical" evidence="14">
    <location>
        <begin position="148"/>
        <end position="170"/>
    </location>
</feature>
<evidence type="ECO:0000256" key="2">
    <source>
        <dbReference type="ARBA" id="ARBA00005194"/>
    </source>
</evidence>
<comment type="caution">
    <text evidence="15">The sequence shown here is derived from an EMBL/GenBank/DDBJ whole genome shotgun (WGS) entry which is preliminary data.</text>
</comment>
<comment type="caution">
    <text evidence="14">Lacks conserved residue(s) required for the propagation of feature annotation.</text>
</comment>
<keyword evidence="7 14" id="KW-0276">Fatty acid metabolism</keyword>
<dbReference type="OrthoDB" id="46988at2759"/>
<gene>
    <name evidence="15" type="ORF">INT47_003441</name>
</gene>
<evidence type="ECO:0000256" key="7">
    <source>
        <dbReference type="ARBA" id="ARBA00022832"/>
    </source>
</evidence>
<dbReference type="GO" id="GO:0005789">
    <property type="term" value="C:endoplasmic reticulum membrane"/>
    <property type="evidence" value="ECO:0007669"/>
    <property type="project" value="UniProtKB-SubCell"/>
</dbReference>
<evidence type="ECO:0000256" key="12">
    <source>
        <dbReference type="ARBA" id="ARBA00023239"/>
    </source>
</evidence>
<comment type="subcellular location">
    <subcellularLocation>
        <location evidence="14">Endoplasmic reticulum membrane</location>
        <topology evidence="14">Multi-pass membrane protein</topology>
    </subcellularLocation>
    <subcellularLocation>
        <location evidence="1">Membrane</location>
        <topology evidence="1">Multi-pass membrane protein</topology>
    </subcellularLocation>
</comment>
<feature type="transmembrane region" description="Helical" evidence="14">
    <location>
        <begin position="21"/>
        <end position="42"/>
    </location>
</feature>
<keyword evidence="8 14" id="KW-1133">Transmembrane helix</keyword>
<evidence type="ECO:0000256" key="13">
    <source>
        <dbReference type="ARBA" id="ARBA00036671"/>
    </source>
</evidence>
<dbReference type="Pfam" id="PF04387">
    <property type="entry name" value="PTPLA"/>
    <property type="match status" value="1"/>
</dbReference>
<dbReference type="InterPro" id="IPR007482">
    <property type="entry name" value="Tyr_Pase-like_PTPLA"/>
</dbReference>
<dbReference type="GO" id="GO:0102158">
    <property type="term" value="F:very-long-chain (3R)-3-hydroxyacyl-CoA dehydratase activity"/>
    <property type="evidence" value="ECO:0007669"/>
    <property type="project" value="UniProtKB-EC"/>
</dbReference>
<name>A0A8H7V7E9_9FUNG</name>
<evidence type="ECO:0000313" key="15">
    <source>
        <dbReference type="EMBL" id="KAG2210005.1"/>
    </source>
</evidence>
<dbReference type="EMBL" id="JAEPRD010000013">
    <property type="protein sequence ID" value="KAG2210005.1"/>
    <property type="molecule type" value="Genomic_DNA"/>
</dbReference>
<protein>
    <recommendedName>
        <fullName evidence="4 14">Very-long-chain (3R)-3-hydroxyacyl-CoA dehydratase</fullName>
        <ecNumber evidence="4 14">4.2.1.134</ecNumber>
    </recommendedName>
</protein>
<dbReference type="EC" id="4.2.1.134" evidence="4 14"/>
<dbReference type="GO" id="GO:0042761">
    <property type="term" value="P:very long-chain fatty acid biosynthetic process"/>
    <property type="evidence" value="ECO:0007669"/>
    <property type="project" value="TreeGrafter"/>
</dbReference>
<keyword evidence="9 14" id="KW-0443">Lipid metabolism</keyword>
<comment type="pathway">
    <text evidence="2 14">Lipid metabolism; fatty acid biosynthesis.</text>
</comment>
<comment type="catalytic activity">
    <reaction evidence="13 14">
        <text>a very-long-chain (3R)-3-hydroxyacyl-CoA = a very-long-chain (2E)-enoyl-CoA + H2O</text>
        <dbReference type="Rhea" id="RHEA:45812"/>
        <dbReference type="ChEBI" id="CHEBI:15377"/>
        <dbReference type="ChEBI" id="CHEBI:83728"/>
        <dbReference type="ChEBI" id="CHEBI:85440"/>
        <dbReference type="EC" id="4.2.1.134"/>
    </reaction>
</comment>
<dbReference type="AlphaFoldDB" id="A0A8H7V7E9"/>
<evidence type="ECO:0000256" key="9">
    <source>
        <dbReference type="ARBA" id="ARBA00023098"/>
    </source>
</evidence>
<keyword evidence="12 14" id="KW-0456">Lyase</keyword>
<evidence type="ECO:0000256" key="3">
    <source>
        <dbReference type="ARBA" id="ARBA00007811"/>
    </source>
</evidence>
<keyword evidence="5 14" id="KW-0444">Lipid biosynthesis</keyword>
<evidence type="ECO:0000256" key="6">
    <source>
        <dbReference type="ARBA" id="ARBA00022692"/>
    </source>
</evidence>
<feature type="transmembrane region" description="Helical" evidence="14">
    <location>
        <begin position="182"/>
        <end position="207"/>
    </location>
</feature>
<comment type="function">
    <text evidence="14">Catalyzes the third of the four reactions of the long-chain fatty acids elongation cycle. This endoplasmic reticulum-bound enzymatic process, allows the addition of two carbons to the chain of long- and very long-chain fatty acids/VLCFAs per cycle. This enzyme catalyzes the dehydration of the 3-hydroxyacyl-CoA intermediate into trans-2,3-enoyl-CoA, within each cycle of fatty acid elongation. Thereby, it participates to the production of VLCFAs of different chain lengths that are involved in multiple biological processes as precursors of membrane lipids and lipid mediators.</text>
</comment>
<proteinExistence type="inferred from homology"/>
<evidence type="ECO:0000256" key="4">
    <source>
        <dbReference type="ARBA" id="ARBA00013122"/>
    </source>
</evidence>
<dbReference type="PANTHER" id="PTHR11035:SF3">
    <property type="entry name" value="VERY-LONG-CHAIN (3R)-3-HYDROXYACYL-COA DEHYDRATASE"/>
    <property type="match status" value="1"/>
</dbReference>
<evidence type="ECO:0000256" key="10">
    <source>
        <dbReference type="ARBA" id="ARBA00023136"/>
    </source>
</evidence>
<evidence type="ECO:0000256" key="1">
    <source>
        <dbReference type="ARBA" id="ARBA00004141"/>
    </source>
</evidence>